<dbReference type="AlphaFoldDB" id="A0A2V3Y2Z4"/>
<organism evidence="2 3">
    <name type="scientific">Hungatella effluvii</name>
    <dbReference type="NCBI Taxonomy" id="1096246"/>
    <lineage>
        <taxon>Bacteria</taxon>
        <taxon>Bacillati</taxon>
        <taxon>Bacillota</taxon>
        <taxon>Clostridia</taxon>
        <taxon>Lachnospirales</taxon>
        <taxon>Lachnospiraceae</taxon>
        <taxon>Hungatella</taxon>
    </lineage>
</organism>
<dbReference type="EMBL" id="QJKD01000007">
    <property type="protein sequence ID" value="PXX52374.1"/>
    <property type="molecule type" value="Genomic_DNA"/>
</dbReference>
<keyword evidence="1" id="KW-1133">Transmembrane helix</keyword>
<evidence type="ECO:0000313" key="2">
    <source>
        <dbReference type="EMBL" id="PXX52374.1"/>
    </source>
</evidence>
<protein>
    <submittedName>
        <fullName evidence="2">Uncharacterized protein</fullName>
    </submittedName>
</protein>
<evidence type="ECO:0000256" key="1">
    <source>
        <dbReference type="SAM" id="Phobius"/>
    </source>
</evidence>
<proteinExistence type="predicted"/>
<accession>A0A2V3Y2Z4</accession>
<evidence type="ECO:0000313" key="3">
    <source>
        <dbReference type="Proteomes" id="UP000248057"/>
    </source>
</evidence>
<feature type="transmembrane region" description="Helical" evidence="1">
    <location>
        <begin position="57"/>
        <end position="74"/>
    </location>
</feature>
<reference evidence="2 3" key="1">
    <citation type="submission" date="2018-05" db="EMBL/GenBank/DDBJ databases">
        <title>Genomic Encyclopedia of Type Strains, Phase IV (KMG-IV): sequencing the most valuable type-strain genomes for metagenomic binning, comparative biology and taxonomic classification.</title>
        <authorList>
            <person name="Goeker M."/>
        </authorList>
    </citation>
    <scope>NUCLEOTIDE SEQUENCE [LARGE SCALE GENOMIC DNA]</scope>
    <source>
        <strain evidence="2 3">DSM 24995</strain>
    </source>
</reference>
<keyword evidence="3" id="KW-1185">Reference proteome</keyword>
<gene>
    <name evidence="2" type="ORF">DFR60_10760</name>
</gene>
<name>A0A2V3Y2Z4_9FIRM</name>
<sequence length="84" mass="9932">MTDSVSKYAVIAVLLEAEVHRSGELFGIKYLKFKKELFRNPYLQGVNLMFPFLERRQAIFIDFVVFFFISILSKKNISKYDIMK</sequence>
<keyword evidence="1" id="KW-0812">Transmembrane</keyword>
<dbReference type="Proteomes" id="UP000248057">
    <property type="component" value="Unassembled WGS sequence"/>
</dbReference>
<comment type="caution">
    <text evidence="2">The sequence shown here is derived from an EMBL/GenBank/DDBJ whole genome shotgun (WGS) entry which is preliminary data.</text>
</comment>
<keyword evidence="1" id="KW-0472">Membrane</keyword>